<dbReference type="EMBL" id="JAUJWV010000001">
    <property type="protein sequence ID" value="MDN7240942.1"/>
    <property type="molecule type" value="Genomic_DNA"/>
</dbReference>
<keyword evidence="3" id="KW-1185">Reference proteome</keyword>
<organism evidence="2 3">
    <name type="scientific">Planococcus shixiaomingii</name>
    <dbReference type="NCBI Taxonomy" id="3058393"/>
    <lineage>
        <taxon>Bacteria</taxon>
        <taxon>Bacillati</taxon>
        <taxon>Bacillota</taxon>
        <taxon>Bacilli</taxon>
        <taxon>Bacillales</taxon>
        <taxon>Caryophanaceae</taxon>
        <taxon>Planococcus</taxon>
    </lineage>
</organism>
<feature type="transmembrane region" description="Helical" evidence="1">
    <location>
        <begin position="6"/>
        <end position="23"/>
    </location>
</feature>
<evidence type="ECO:0000313" key="3">
    <source>
        <dbReference type="Proteomes" id="UP001172055"/>
    </source>
</evidence>
<proteinExistence type="predicted"/>
<comment type="caution">
    <text evidence="2">The sequence shown here is derived from an EMBL/GenBank/DDBJ whole genome shotgun (WGS) entry which is preliminary data.</text>
</comment>
<sequence length="148" mass="16768">MNPWPFLLINWGAVILCNTALILCFKKSKTVENKVLFQTSGLLILIGILLLAHQAFDLIYPDESYEHTIGLGLELPVGFLTFISLFVLGIMGLIEVRGKPRNLLTYSSLMALTAIFLPFFFFIIGFMPVVILIWKVYKKMNKGRLDVN</sequence>
<accession>A0ABT8MZ83</accession>
<evidence type="ECO:0000256" key="1">
    <source>
        <dbReference type="SAM" id="Phobius"/>
    </source>
</evidence>
<protein>
    <recommendedName>
        <fullName evidence="4">DUF4064 domain-containing protein</fullName>
    </recommendedName>
</protein>
<evidence type="ECO:0008006" key="4">
    <source>
        <dbReference type="Google" id="ProtNLM"/>
    </source>
</evidence>
<feature type="transmembrane region" description="Helical" evidence="1">
    <location>
        <begin position="35"/>
        <end position="56"/>
    </location>
</feature>
<gene>
    <name evidence="2" type="ORF">QWY14_04030</name>
</gene>
<evidence type="ECO:0000313" key="2">
    <source>
        <dbReference type="EMBL" id="MDN7240942.1"/>
    </source>
</evidence>
<name>A0ABT8MZ83_9BACL</name>
<reference evidence="2 3" key="1">
    <citation type="submission" date="2023-06" db="EMBL/GenBank/DDBJ databases">
        <title>Novel species in genus Planococcus.</title>
        <authorList>
            <person name="Ning S."/>
        </authorList>
    </citation>
    <scope>NUCLEOTIDE SEQUENCE [LARGE SCALE GENOMIC DNA]</scope>
    <source>
        <strain evidence="2 3">N028</strain>
    </source>
</reference>
<keyword evidence="1" id="KW-1133">Transmembrane helix</keyword>
<feature type="transmembrane region" description="Helical" evidence="1">
    <location>
        <begin position="76"/>
        <end position="96"/>
    </location>
</feature>
<feature type="transmembrane region" description="Helical" evidence="1">
    <location>
        <begin position="108"/>
        <end position="134"/>
    </location>
</feature>
<keyword evidence="1" id="KW-0472">Membrane</keyword>
<dbReference type="Proteomes" id="UP001172055">
    <property type="component" value="Unassembled WGS sequence"/>
</dbReference>
<keyword evidence="1" id="KW-0812">Transmembrane</keyword>